<dbReference type="PANTHER" id="PTHR43877:SF1">
    <property type="entry name" value="ACETYLTRANSFERASE"/>
    <property type="match status" value="1"/>
</dbReference>
<keyword evidence="2" id="KW-0012">Acyltransferase</keyword>
<dbReference type="RefSeq" id="WP_112926826.1">
    <property type="nucleotide sequence ID" value="NZ_CP029556.1"/>
</dbReference>
<evidence type="ECO:0000256" key="2">
    <source>
        <dbReference type="ARBA" id="ARBA00023315"/>
    </source>
</evidence>
<dbReference type="SUPFAM" id="SSF55729">
    <property type="entry name" value="Acyl-CoA N-acyltransferases (Nat)"/>
    <property type="match status" value="1"/>
</dbReference>
<dbReference type="Pfam" id="PF00583">
    <property type="entry name" value="Acetyltransf_1"/>
    <property type="match status" value="1"/>
</dbReference>
<reference evidence="5" key="1">
    <citation type="submission" date="2018-05" db="EMBL/GenBank/DDBJ databases">
        <title>Luteimonas pekinense sp. nov., isolated from human Meibomian gland secretions, Beijing, China.</title>
        <authorList>
            <person name="Wen T."/>
            <person name="Bai H."/>
            <person name="Lv H."/>
        </authorList>
    </citation>
    <scope>NUCLEOTIDE SEQUENCE [LARGE SCALE GENOMIC DNA]</scope>
    <source>
        <strain evidence="5">83-4</strain>
    </source>
</reference>
<gene>
    <name evidence="4" type="ORF">DCD74_07895</name>
</gene>
<dbReference type="Proteomes" id="UP000251842">
    <property type="component" value="Chromosome"/>
</dbReference>
<evidence type="ECO:0000313" key="5">
    <source>
        <dbReference type="Proteomes" id="UP000251842"/>
    </source>
</evidence>
<evidence type="ECO:0000313" key="4">
    <source>
        <dbReference type="EMBL" id="AXA84613.1"/>
    </source>
</evidence>
<feature type="domain" description="N-acetyltransferase" evidence="3">
    <location>
        <begin position="3"/>
        <end position="172"/>
    </location>
</feature>
<organism evidence="4 5">
    <name type="scientific">Solilutibacter oculi</name>
    <dbReference type="NCBI Taxonomy" id="2698682"/>
    <lineage>
        <taxon>Bacteria</taxon>
        <taxon>Pseudomonadati</taxon>
        <taxon>Pseudomonadota</taxon>
        <taxon>Gammaproteobacteria</taxon>
        <taxon>Lysobacterales</taxon>
        <taxon>Lysobacteraceae</taxon>
        <taxon>Solilutibacter</taxon>
    </lineage>
</organism>
<dbReference type="EMBL" id="CP029556">
    <property type="protein sequence ID" value="AXA84613.1"/>
    <property type="molecule type" value="Genomic_DNA"/>
</dbReference>
<dbReference type="AlphaFoldDB" id="A0A344J6F3"/>
<dbReference type="Gene3D" id="3.40.630.30">
    <property type="match status" value="1"/>
</dbReference>
<sequence>MSLSIRRASAADAEALSAISRDTFVETFGHLYTPDDLAWHLDFAYAPEKYRDALDEQGAAAWVLEDTAGALQGFAFAGPCGLPHDEVQAGDLELKRLYLRRSVQNGGWGARLFAEAEGWMRRNGPHALWIGVWSENFGAQRFYARHGYEKAGEYLYPVGEARDLEFILRKPI</sequence>
<name>A0A344J6F3_9GAMM</name>
<dbReference type="CDD" id="cd04301">
    <property type="entry name" value="NAT_SF"/>
    <property type="match status" value="1"/>
</dbReference>
<protein>
    <submittedName>
        <fullName evidence="4">GNAT family N-acetyltransferase</fullName>
    </submittedName>
</protein>
<dbReference type="InterPro" id="IPR016181">
    <property type="entry name" value="Acyl_CoA_acyltransferase"/>
</dbReference>
<proteinExistence type="predicted"/>
<accession>A0A344J6F3</accession>
<dbReference type="PROSITE" id="PS51186">
    <property type="entry name" value="GNAT"/>
    <property type="match status" value="1"/>
</dbReference>
<dbReference type="PANTHER" id="PTHR43877">
    <property type="entry name" value="AMINOALKYLPHOSPHONATE N-ACETYLTRANSFERASE-RELATED-RELATED"/>
    <property type="match status" value="1"/>
</dbReference>
<keyword evidence="5" id="KW-1185">Reference proteome</keyword>
<dbReference type="OrthoDB" id="143110at2"/>
<dbReference type="KEGG" id="lue:DCD74_07895"/>
<evidence type="ECO:0000259" key="3">
    <source>
        <dbReference type="PROSITE" id="PS51186"/>
    </source>
</evidence>
<dbReference type="InterPro" id="IPR050832">
    <property type="entry name" value="Bact_Acetyltransf"/>
</dbReference>
<evidence type="ECO:0000256" key="1">
    <source>
        <dbReference type="ARBA" id="ARBA00022679"/>
    </source>
</evidence>
<dbReference type="InterPro" id="IPR000182">
    <property type="entry name" value="GNAT_dom"/>
</dbReference>
<keyword evidence="1 4" id="KW-0808">Transferase</keyword>
<dbReference type="GO" id="GO:0016747">
    <property type="term" value="F:acyltransferase activity, transferring groups other than amino-acyl groups"/>
    <property type="evidence" value="ECO:0007669"/>
    <property type="project" value="InterPro"/>
</dbReference>